<evidence type="ECO:0000256" key="7">
    <source>
        <dbReference type="ARBA" id="ARBA00023136"/>
    </source>
</evidence>
<organism evidence="10 11">
    <name type="scientific">Brassica cretica</name>
    <name type="common">Mustard</name>
    <dbReference type="NCBI Taxonomy" id="69181"/>
    <lineage>
        <taxon>Eukaryota</taxon>
        <taxon>Viridiplantae</taxon>
        <taxon>Streptophyta</taxon>
        <taxon>Embryophyta</taxon>
        <taxon>Tracheophyta</taxon>
        <taxon>Spermatophyta</taxon>
        <taxon>Magnoliopsida</taxon>
        <taxon>eudicotyledons</taxon>
        <taxon>Gunneridae</taxon>
        <taxon>Pentapetalae</taxon>
        <taxon>rosids</taxon>
        <taxon>malvids</taxon>
        <taxon>Brassicales</taxon>
        <taxon>Brassicaceae</taxon>
        <taxon>Brassiceae</taxon>
        <taxon>Brassica</taxon>
    </lineage>
</organism>
<dbReference type="InterPro" id="IPR007255">
    <property type="entry name" value="COG8"/>
</dbReference>
<proteinExistence type="inferred from homology"/>
<feature type="transmembrane region" description="Helical" evidence="9">
    <location>
        <begin position="272"/>
        <end position="296"/>
    </location>
</feature>
<comment type="caution">
    <text evidence="10">The sequence shown here is derived from an EMBL/GenBank/DDBJ whole genome shotgun (WGS) entry which is preliminary data.</text>
</comment>
<feature type="transmembrane region" description="Helical" evidence="9">
    <location>
        <begin position="233"/>
        <end position="251"/>
    </location>
</feature>
<dbReference type="Proteomes" id="UP000712600">
    <property type="component" value="Unassembled WGS sequence"/>
</dbReference>
<evidence type="ECO:0000313" key="10">
    <source>
        <dbReference type="EMBL" id="KAF3535496.1"/>
    </source>
</evidence>
<keyword evidence="4" id="KW-0813">Transport</keyword>
<keyword evidence="9" id="KW-1133">Transmembrane helix</keyword>
<dbReference type="AlphaFoldDB" id="A0A8S9Q1F1"/>
<evidence type="ECO:0000313" key="11">
    <source>
        <dbReference type="Proteomes" id="UP000712600"/>
    </source>
</evidence>
<accession>A0A8S9Q1F1</accession>
<keyword evidence="5" id="KW-0653">Protein transport</keyword>
<evidence type="ECO:0000256" key="9">
    <source>
        <dbReference type="SAM" id="Phobius"/>
    </source>
</evidence>
<feature type="transmembrane region" description="Helical" evidence="9">
    <location>
        <begin position="481"/>
        <end position="511"/>
    </location>
</feature>
<keyword evidence="7 9" id="KW-0472">Membrane</keyword>
<dbReference type="PANTHER" id="PTHR21311">
    <property type="entry name" value="CONSERVED OLIGOMERIC GOLGI COMPLEX COMPONENT 8"/>
    <property type="match status" value="1"/>
</dbReference>
<gene>
    <name evidence="10" type="ORF">F2Q69_00018707</name>
</gene>
<evidence type="ECO:0000256" key="6">
    <source>
        <dbReference type="ARBA" id="ARBA00023034"/>
    </source>
</evidence>
<keyword evidence="6" id="KW-0333">Golgi apparatus</keyword>
<feature type="transmembrane region" description="Helical" evidence="9">
    <location>
        <begin position="594"/>
        <end position="615"/>
    </location>
</feature>
<name>A0A8S9Q1F1_BRACR</name>
<dbReference type="GO" id="GO:0017119">
    <property type="term" value="C:Golgi transport complex"/>
    <property type="evidence" value="ECO:0007669"/>
    <property type="project" value="InterPro"/>
</dbReference>
<feature type="transmembrane region" description="Helical" evidence="9">
    <location>
        <begin position="627"/>
        <end position="650"/>
    </location>
</feature>
<sequence>MSDTSSTCSHSFSYRAVLNLFSKNMSTAVENFQLVLDSHRWVPLPSVGFPSSGINDDSKDDVTPPSYLMEHPPLAVFINGVSAALNELRPCAPLSLKNVIAHELIKGLQAVSDSLLRYNTTRMLRLNESNLFLSLCRAFVEVVFPHCATCFGRCYPGGASIVMDAKSAYEGLSRILAASSSPEPSNKLAKTISIDPTSASENGVTSQAEEKQVERVGAGGEEQVASLISVFQLLWLALVVAFLFVLLNAWLHIYKRQRREQELMEYEVVEEIIYGLESGVLFGMASVVSKMGFVFVEQGFSAMFIPMCISISICCSGTGFFYQTRGLKHGRAIVVSTCAAVASIVTGVVAGMFALGEKLPTSPSGRLLLLLGWCCITCDFITTYQTSSAVIQAFETDQFRKRFQHKADSFSRTERYKPKCGYPSSNIAPSLNNPIKGERLRLEETPMNFKIKSFGSVYDVTFGVGAGGEEQVASLISVFQLLWLALVVTFLFVGYSFTCVSHFQVLLNAWLHIYKRQRREQELMEYEVVEEIIYGLESGVLFGMASVVSKMGFVFVEQGFSAMFIPMCISISICCSGTGFFYQTRGLKHGRAIVVSTCAAVASIVTGVVAGMFALGEKLPTSPSGRLLLLLGWLLIMLGVVLLVTSSRLIRHLPRSFRRSRQTSLERGFSTRRTASHVQKDTNPSAVIQAATLHHLLTTPSKEKD</sequence>
<dbReference type="GO" id="GO:0006891">
    <property type="term" value="P:intra-Golgi vesicle-mediated transport"/>
    <property type="evidence" value="ECO:0007669"/>
    <property type="project" value="TreeGrafter"/>
</dbReference>
<evidence type="ECO:0000256" key="5">
    <source>
        <dbReference type="ARBA" id="ARBA00022927"/>
    </source>
</evidence>
<dbReference type="PANTHER" id="PTHR21311:SF0">
    <property type="entry name" value="CONSERVED OLIGOMERIC GOLGI COMPLEX SUBUNIT 8"/>
    <property type="match status" value="1"/>
</dbReference>
<evidence type="ECO:0000256" key="8">
    <source>
        <dbReference type="ARBA" id="ARBA00031347"/>
    </source>
</evidence>
<comment type="subcellular location">
    <subcellularLocation>
        <location evidence="1">Golgi apparatus membrane</location>
        <topology evidence="1">Peripheral membrane protein</topology>
    </subcellularLocation>
</comment>
<feature type="transmembrane region" description="Helical" evidence="9">
    <location>
        <begin position="562"/>
        <end position="582"/>
    </location>
</feature>
<reference evidence="10" key="1">
    <citation type="submission" date="2019-12" db="EMBL/GenBank/DDBJ databases">
        <title>Genome sequencing and annotation of Brassica cretica.</title>
        <authorList>
            <person name="Studholme D.J."/>
            <person name="Sarris P."/>
        </authorList>
    </citation>
    <scope>NUCLEOTIDE SEQUENCE</scope>
    <source>
        <strain evidence="10">PFS-109/04</strain>
        <tissue evidence="10">Leaf</tissue>
    </source>
</reference>
<keyword evidence="9" id="KW-0812">Transmembrane</keyword>
<evidence type="ECO:0000256" key="4">
    <source>
        <dbReference type="ARBA" id="ARBA00022448"/>
    </source>
</evidence>
<feature type="transmembrane region" description="Helical" evidence="9">
    <location>
        <begin position="334"/>
        <end position="355"/>
    </location>
</feature>
<feature type="transmembrane region" description="Helical" evidence="9">
    <location>
        <begin position="302"/>
        <end position="322"/>
    </location>
</feature>
<protein>
    <recommendedName>
        <fullName evidence="3">Conserved oligomeric Golgi complex subunit 8</fullName>
    </recommendedName>
    <alternativeName>
        <fullName evidence="8">Component of oligomeric Golgi complex 8</fullName>
    </alternativeName>
</protein>
<evidence type="ECO:0000256" key="2">
    <source>
        <dbReference type="ARBA" id="ARBA00006419"/>
    </source>
</evidence>
<dbReference type="EMBL" id="QGKX02001290">
    <property type="protein sequence ID" value="KAF3535496.1"/>
    <property type="molecule type" value="Genomic_DNA"/>
</dbReference>
<dbReference type="GO" id="GO:0015031">
    <property type="term" value="P:protein transport"/>
    <property type="evidence" value="ECO:0007669"/>
    <property type="project" value="UniProtKB-KW"/>
</dbReference>
<dbReference type="GO" id="GO:0000139">
    <property type="term" value="C:Golgi membrane"/>
    <property type="evidence" value="ECO:0007669"/>
    <property type="project" value="UniProtKB-SubCell"/>
</dbReference>
<comment type="similarity">
    <text evidence="2">Belongs to the COG8 family.</text>
</comment>
<evidence type="ECO:0000256" key="3">
    <source>
        <dbReference type="ARBA" id="ARBA00020983"/>
    </source>
</evidence>
<evidence type="ECO:0000256" key="1">
    <source>
        <dbReference type="ARBA" id="ARBA00004395"/>
    </source>
</evidence>